<gene>
    <name evidence="8" type="ORF">UCRPA7_5317</name>
</gene>
<reference evidence="9" key="1">
    <citation type="journal article" date="2013" name="Genome Announc.">
        <title>Draft genome sequence of the ascomycete Phaeoacremonium aleophilum strain UCR-PA7, a causal agent of the esca disease complex in grapevines.</title>
        <authorList>
            <person name="Blanco-Ulate B."/>
            <person name="Rolshausen P."/>
            <person name="Cantu D."/>
        </authorList>
    </citation>
    <scope>NUCLEOTIDE SEQUENCE [LARGE SCALE GENOMIC DNA]</scope>
    <source>
        <strain evidence="9">UCR-PA7</strain>
    </source>
</reference>
<dbReference type="HOGENOM" id="CLU_005391_0_1_1"/>
<comment type="catalytic activity">
    <reaction evidence="4">
        <text>an aldehyde + NAD(+) + H2O = a carboxylate + NADH + 2 H(+)</text>
        <dbReference type="Rhea" id="RHEA:16185"/>
        <dbReference type="ChEBI" id="CHEBI:15377"/>
        <dbReference type="ChEBI" id="CHEBI:15378"/>
        <dbReference type="ChEBI" id="CHEBI:17478"/>
        <dbReference type="ChEBI" id="CHEBI:29067"/>
        <dbReference type="ChEBI" id="CHEBI:57540"/>
        <dbReference type="ChEBI" id="CHEBI:57945"/>
        <dbReference type="EC" id="1.2.1.3"/>
    </reaction>
</comment>
<dbReference type="OrthoDB" id="310895at2759"/>
<evidence type="ECO:0000256" key="2">
    <source>
        <dbReference type="ARBA" id="ARBA00023002"/>
    </source>
</evidence>
<dbReference type="Gene3D" id="3.40.309.10">
    <property type="entry name" value="Aldehyde Dehydrogenase, Chain A, domain 2"/>
    <property type="match status" value="1"/>
</dbReference>
<proteinExistence type="inferred from homology"/>
<dbReference type="EMBL" id="KB933178">
    <property type="protein sequence ID" value="EON99137.1"/>
    <property type="molecule type" value="Genomic_DNA"/>
</dbReference>
<dbReference type="SUPFAM" id="SSF53720">
    <property type="entry name" value="ALDH-like"/>
    <property type="match status" value="1"/>
</dbReference>
<dbReference type="PROSITE" id="PS00687">
    <property type="entry name" value="ALDEHYDE_DEHYDR_GLU"/>
    <property type="match status" value="1"/>
</dbReference>
<dbReference type="PANTHER" id="PTHR11699">
    <property type="entry name" value="ALDEHYDE DEHYDROGENASE-RELATED"/>
    <property type="match status" value="1"/>
</dbReference>
<comment type="similarity">
    <text evidence="1 6">Belongs to the aldehyde dehydrogenase family.</text>
</comment>
<evidence type="ECO:0000256" key="1">
    <source>
        <dbReference type="ARBA" id="ARBA00009986"/>
    </source>
</evidence>
<sequence length="485" mass="51993">MTFETRLFINNESSFIQYVPSSTGETLSVYNPADDSLVTDQIQVASSEDVDKAVAAASNAFKTWRATPSSQRAAIMLKYADLVEQHAETIAQLESTNMGMPIIISRIMASSQASTFRYYAGLADKIHGETYPEDGDGQFKMITYEPLGVCAGISAWNGTQLSIGWKIAPAVAMGNTVVHKSSERAPLAAIYLGSLFKEAGFPPGVVNLLSGGGTTGALLASHMNIAKISFTGSIAAGRKVQVAAAQSNLKHVTLELGGKSASIVFEDAKIENAILHNTQNFLANNAQACSAASRLFVHEKIAPAFIEGLKQAWAGMSAALDDPTDANTFLGPMVDRAQAERVYEYIEGAKAEGIEIVGGQAQERPGQFVTPTLLLNPGIESRVYKEEIFGPVLVVRTFKTEEEVVELANDTSYGLSGIIFTSDISRALRVASKLEVGTLSINGSHWPSKVTSWGGWKQSGYGRESGLEGLKEYVQSKSIHVHLTV</sequence>
<dbReference type="InterPro" id="IPR016162">
    <property type="entry name" value="Ald_DH_N"/>
</dbReference>
<dbReference type="Gene3D" id="3.40.605.10">
    <property type="entry name" value="Aldehyde Dehydrogenase, Chain A, domain 1"/>
    <property type="match status" value="1"/>
</dbReference>
<evidence type="ECO:0000256" key="6">
    <source>
        <dbReference type="RuleBase" id="RU003345"/>
    </source>
</evidence>
<feature type="active site" evidence="5">
    <location>
        <position position="255"/>
    </location>
</feature>
<dbReference type="InterPro" id="IPR016163">
    <property type="entry name" value="Ald_DH_C"/>
</dbReference>
<dbReference type="RefSeq" id="XP_007916055.1">
    <property type="nucleotide sequence ID" value="XM_007917864.1"/>
</dbReference>
<dbReference type="EC" id="1.2.1.3" evidence="3"/>
<evidence type="ECO:0000256" key="3">
    <source>
        <dbReference type="ARBA" id="ARBA00024226"/>
    </source>
</evidence>
<dbReference type="InterPro" id="IPR015590">
    <property type="entry name" value="Aldehyde_DH_dom"/>
</dbReference>
<dbReference type="eggNOG" id="KOG2450">
    <property type="taxonomic scope" value="Eukaryota"/>
</dbReference>
<evidence type="ECO:0000313" key="9">
    <source>
        <dbReference type="Proteomes" id="UP000014074"/>
    </source>
</evidence>
<keyword evidence="2 6" id="KW-0560">Oxidoreductase</keyword>
<evidence type="ECO:0000313" key="8">
    <source>
        <dbReference type="EMBL" id="EON99137.1"/>
    </source>
</evidence>
<name>R8BIR3_PHAM7</name>
<accession>R8BIR3</accession>
<organism evidence="8 9">
    <name type="scientific">Phaeoacremonium minimum (strain UCR-PA7)</name>
    <name type="common">Esca disease fungus</name>
    <name type="synonym">Togninia minima</name>
    <dbReference type="NCBI Taxonomy" id="1286976"/>
    <lineage>
        <taxon>Eukaryota</taxon>
        <taxon>Fungi</taxon>
        <taxon>Dikarya</taxon>
        <taxon>Ascomycota</taxon>
        <taxon>Pezizomycotina</taxon>
        <taxon>Sordariomycetes</taxon>
        <taxon>Sordariomycetidae</taxon>
        <taxon>Togniniales</taxon>
        <taxon>Togniniaceae</taxon>
        <taxon>Phaeoacremonium</taxon>
    </lineage>
</organism>
<dbReference type="InterPro" id="IPR029510">
    <property type="entry name" value="Ald_DH_CS_GLU"/>
</dbReference>
<dbReference type="AlphaFoldDB" id="R8BIR3"/>
<keyword evidence="9" id="KW-1185">Reference proteome</keyword>
<evidence type="ECO:0000256" key="5">
    <source>
        <dbReference type="PROSITE-ProRule" id="PRU10007"/>
    </source>
</evidence>
<feature type="domain" description="Aldehyde dehydrogenase" evidence="7">
    <location>
        <begin position="19"/>
        <end position="479"/>
    </location>
</feature>
<evidence type="ECO:0000259" key="7">
    <source>
        <dbReference type="Pfam" id="PF00171"/>
    </source>
</evidence>
<dbReference type="InterPro" id="IPR016161">
    <property type="entry name" value="Ald_DH/histidinol_DH"/>
</dbReference>
<dbReference type="KEGG" id="tmn:UCRPA7_5317"/>
<evidence type="ECO:0000256" key="4">
    <source>
        <dbReference type="ARBA" id="ARBA00049194"/>
    </source>
</evidence>
<dbReference type="FunFam" id="3.40.605.10:FF:000001">
    <property type="entry name" value="Aldehyde dehydrogenase 1"/>
    <property type="match status" value="1"/>
</dbReference>
<dbReference type="Proteomes" id="UP000014074">
    <property type="component" value="Unassembled WGS sequence"/>
</dbReference>
<dbReference type="GO" id="GO:0004029">
    <property type="term" value="F:aldehyde dehydrogenase (NAD+) activity"/>
    <property type="evidence" value="ECO:0007669"/>
    <property type="project" value="UniProtKB-EC"/>
</dbReference>
<dbReference type="GeneID" id="19325859"/>
<dbReference type="Pfam" id="PF00171">
    <property type="entry name" value="Aldedh"/>
    <property type="match status" value="1"/>
</dbReference>
<protein>
    <recommendedName>
        <fullName evidence="3">aldehyde dehydrogenase (NAD(+))</fullName>
        <ecNumber evidence="3">1.2.1.3</ecNumber>
    </recommendedName>
</protein>